<feature type="domain" description="UspA" evidence="2">
    <location>
        <begin position="167"/>
        <end position="284"/>
    </location>
</feature>
<dbReference type="EMBL" id="BJYZ01000043">
    <property type="protein sequence ID" value="GEO42521.1"/>
    <property type="molecule type" value="Genomic_DNA"/>
</dbReference>
<dbReference type="Gene3D" id="3.40.50.12370">
    <property type="match status" value="1"/>
</dbReference>
<evidence type="ECO:0000313" key="3">
    <source>
        <dbReference type="EMBL" id="GEO42521.1"/>
    </source>
</evidence>
<organism evidence="3 4">
    <name type="scientific">Skermanella aerolata</name>
    <dbReference type="NCBI Taxonomy" id="393310"/>
    <lineage>
        <taxon>Bacteria</taxon>
        <taxon>Pseudomonadati</taxon>
        <taxon>Pseudomonadota</taxon>
        <taxon>Alphaproteobacteria</taxon>
        <taxon>Rhodospirillales</taxon>
        <taxon>Azospirillaceae</taxon>
        <taxon>Skermanella</taxon>
    </lineage>
</organism>
<dbReference type="Proteomes" id="UP000321523">
    <property type="component" value="Unassembled WGS sequence"/>
</dbReference>
<reference evidence="3 4" key="1">
    <citation type="submission" date="2019-07" db="EMBL/GenBank/DDBJ databases">
        <title>Whole genome shotgun sequence of Skermanella aerolata NBRC 106429.</title>
        <authorList>
            <person name="Hosoyama A."/>
            <person name="Uohara A."/>
            <person name="Ohji S."/>
            <person name="Ichikawa N."/>
        </authorList>
    </citation>
    <scope>NUCLEOTIDE SEQUENCE [LARGE SCALE GENOMIC DNA]</scope>
    <source>
        <strain evidence="3 4">NBRC 106429</strain>
    </source>
</reference>
<dbReference type="AlphaFoldDB" id="A0A512E1D1"/>
<dbReference type="InterPro" id="IPR006016">
    <property type="entry name" value="UspA"/>
</dbReference>
<accession>A0A512E1D1</accession>
<sequence length="298" mass="31705">MIRHILVGTSGLASDADLLTTAFNLARPFLAHVDVLHVRRDPAQDLPLYGESIPPDMLDAIIREAELNAREASAVARRMFDQAVTAAAIPMANVPGGPDEGQERVTASWREIAGVPVRVLAAEARFADLTLLTRPTGTPVDLNMIEGPLFEAGRPVLLTGNDMAHPDRVVIAWDGSPPAVRAVASARDFIVRAVEVNILVVEDEAVGAVAAAVSGRLHPRPDRLAAHLAWHGVLAETRLVSRQGRTVGETLAETATDLNAGLLVMGGYGHSRFREIVLGGATRHMLTIPTGCAVLLAH</sequence>
<comment type="caution">
    <text evidence="3">The sequence shown here is derived from an EMBL/GenBank/DDBJ whole genome shotgun (WGS) entry which is preliminary data.</text>
</comment>
<proteinExistence type="inferred from homology"/>
<comment type="similarity">
    <text evidence="1">Belongs to the universal stress protein A family.</text>
</comment>
<dbReference type="SUPFAM" id="SSF52402">
    <property type="entry name" value="Adenine nucleotide alpha hydrolases-like"/>
    <property type="match status" value="2"/>
</dbReference>
<dbReference type="RefSeq" id="WP_169789463.1">
    <property type="nucleotide sequence ID" value="NZ_BJYZ01000043.1"/>
</dbReference>
<keyword evidence="4" id="KW-1185">Reference proteome</keyword>
<dbReference type="CDD" id="cd00293">
    <property type="entry name" value="USP-like"/>
    <property type="match status" value="1"/>
</dbReference>
<name>A0A512E1D1_9PROT</name>
<dbReference type="PANTHER" id="PTHR46268">
    <property type="entry name" value="STRESS RESPONSE PROTEIN NHAX"/>
    <property type="match status" value="1"/>
</dbReference>
<protein>
    <submittedName>
        <fullName evidence="3">Universal stress protein UspA</fullName>
    </submittedName>
</protein>
<evidence type="ECO:0000313" key="4">
    <source>
        <dbReference type="Proteomes" id="UP000321523"/>
    </source>
</evidence>
<dbReference type="Pfam" id="PF00582">
    <property type="entry name" value="Usp"/>
    <property type="match status" value="1"/>
</dbReference>
<gene>
    <name evidence="3" type="ORF">SAE02_66690</name>
</gene>
<dbReference type="PANTHER" id="PTHR46268:SF15">
    <property type="entry name" value="UNIVERSAL STRESS PROTEIN HP_0031"/>
    <property type="match status" value="1"/>
</dbReference>
<evidence type="ECO:0000259" key="2">
    <source>
        <dbReference type="Pfam" id="PF00582"/>
    </source>
</evidence>
<evidence type="ECO:0000256" key="1">
    <source>
        <dbReference type="ARBA" id="ARBA00008791"/>
    </source>
</evidence>